<dbReference type="Pfam" id="PF02518">
    <property type="entry name" value="HATPase_c"/>
    <property type="match status" value="1"/>
</dbReference>
<sequence length="826" mass="89906">MSVIRLTQQKVLVFLVLSIAACAFVVWQISADARRQIEHLATANTDSTQWSLAQTEVELLALLVAISDASDTPSDPEALAEVRSRFDVFYSRLRTLTTGRVFESLRQNEAAGAALAQISAVLDDAIPAIDAADPELRQALPSLGARIAALRPAVRSASLDGVRLFSDDSDRQREQLSSTMRDLALLVGLMAVAITVVVTALVVMANRARRQAAHIATTHARLQTVIATCPDAIVVADPNGRIVDFNEAAERIYGYSAAEAVNADMLSLIVPEAARIETLEFLSDMPSVATAFGAATQASAMRKSGEIFPIEATVARAPSDTGPVMVAFVRDITRQVEEADELIRARDQALAGERSKDEMLTVMSHEMRTPLNGLLGTLDLLAMTPLGEEQRRYVDVMTRSGELLLAHVNSVLDIARADAGALRLEEVPFGPSKLVRDLLDSLRAKALRRGNELSVRTDGSDGMPVLGDPARLTQILINLVGNAIKFTQNGRIDVIIDRRTAGQVEFRVRDTGIGIAPEDQERVFEDFVTLDASFNRNVEGTGLGLGIVRRLTRLMKGNIRIESERGQGACFVLTLPFANQPEMSDLPHEATSISAAAQTDRKVLVIEDNEVNRMVVRGMLEARSCHVVEAVDGQEGVLLARDQRFDVIFMDISMPLLDGVAASRLIRSEGPNKDVPIVALTAHVREEDEARFHAAGMNAVLAKPLSFRALDLLLDSLADDPPSPVRQDEARRYLAANIGEAQADKVLPRIRQEFHESLQSLKDIAPEPQRRVEAARLAHKMAGAVALIGLAALRDELVRLEEELTGEGDIRTEIAARLDRIDNLAP</sequence>
<keyword evidence="4" id="KW-1003">Cell membrane</keyword>
<comment type="catalytic activity">
    <reaction evidence="1">
        <text>ATP + protein L-histidine = ADP + protein N-phospho-L-histidine.</text>
        <dbReference type="EC" id="2.7.13.3"/>
    </reaction>
</comment>
<evidence type="ECO:0000259" key="20">
    <source>
        <dbReference type="PROSITE" id="PS50894"/>
    </source>
</evidence>
<proteinExistence type="predicted"/>
<dbReference type="PROSITE" id="PS50109">
    <property type="entry name" value="HIS_KIN"/>
    <property type="match status" value="1"/>
</dbReference>
<dbReference type="Gene3D" id="3.40.50.2300">
    <property type="match status" value="1"/>
</dbReference>
<dbReference type="SUPFAM" id="SSF55785">
    <property type="entry name" value="PYP-like sensor domain (PAS domain)"/>
    <property type="match status" value="1"/>
</dbReference>
<dbReference type="InterPro" id="IPR035965">
    <property type="entry name" value="PAS-like_dom_sf"/>
</dbReference>
<keyword evidence="22" id="KW-1185">Reference proteome</keyword>
<comment type="subcellular location">
    <subcellularLocation>
        <location evidence="2">Cell inner membrane</location>
        <topology evidence="2">Multi-pass membrane protein</topology>
    </subcellularLocation>
</comment>
<keyword evidence="12" id="KW-0902">Two-component regulatory system</keyword>
<feature type="domain" description="Histidine kinase" evidence="17">
    <location>
        <begin position="362"/>
        <end position="579"/>
    </location>
</feature>
<dbReference type="Gene3D" id="3.30.565.10">
    <property type="entry name" value="Histidine kinase-like ATPase, C-terminal domain"/>
    <property type="match status" value="1"/>
</dbReference>
<keyword evidence="11 16" id="KW-1133">Transmembrane helix</keyword>
<dbReference type="Pfam" id="PF00512">
    <property type="entry name" value="HisKA"/>
    <property type="match status" value="1"/>
</dbReference>
<keyword evidence="10 21" id="KW-0547">Nucleotide-binding</keyword>
<dbReference type="InterPro" id="IPR003661">
    <property type="entry name" value="HisK_dim/P_dom"/>
</dbReference>
<dbReference type="SMART" id="SM00387">
    <property type="entry name" value="HATPase_c"/>
    <property type="match status" value="1"/>
</dbReference>
<keyword evidence="13 16" id="KW-0472">Membrane</keyword>
<dbReference type="CDD" id="cd16922">
    <property type="entry name" value="HATPase_EvgS-ArcB-TorS-like"/>
    <property type="match status" value="1"/>
</dbReference>
<evidence type="ECO:0000256" key="13">
    <source>
        <dbReference type="ARBA" id="ARBA00023136"/>
    </source>
</evidence>
<feature type="domain" description="HPt" evidence="20">
    <location>
        <begin position="739"/>
        <end position="826"/>
    </location>
</feature>
<evidence type="ECO:0000313" key="22">
    <source>
        <dbReference type="Proteomes" id="UP001203945"/>
    </source>
</evidence>
<feature type="transmembrane region" description="Helical" evidence="16">
    <location>
        <begin position="12"/>
        <end position="30"/>
    </location>
</feature>
<evidence type="ECO:0000256" key="7">
    <source>
        <dbReference type="ARBA" id="ARBA00022679"/>
    </source>
</evidence>
<feature type="modified residue" description="4-aspartylphosphate" evidence="15">
    <location>
        <position position="651"/>
    </location>
</feature>
<dbReference type="PANTHER" id="PTHR43047">
    <property type="entry name" value="TWO-COMPONENT HISTIDINE PROTEIN KINASE"/>
    <property type="match status" value="1"/>
</dbReference>
<evidence type="ECO:0000256" key="2">
    <source>
        <dbReference type="ARBA" id="ARBA00004429"/>
    </source>
</evidence>
<evidence type="ECO:0000256" key="4">
    <source>
        <dbReference type="ARBA" id="ARBA00022475"/>
    </source>
</evidence>
<dbReference type="SUPFAM" id="SSF47384">
    <property type="entry name" value="Homodimeric domain of signal transducing histidine kinase"/>
    <property type="match status" value="1"/>
</dbReference>
<dbReference type="PRINTS" id="PR00344">
    <property type="entry name" value="BCTRLSENSOR"/>
</dbReference>
<evidence type="ECO:0000256" key="12">
    <source>
        <dbReference type="ARBA" id="ARBA00023012"/>
    </source>
</evidence>
<evidence type="ECO:0000256" key="9">
    <source>
        <dbReference type="ARBA" id="ARBA00022777"/>
    </source>
</evidence>
<dbReference type="CDD" id="cd00130">
    <property type="entry name" value="PAS"/>
    <property type="match status" value="1"/>
</dbReference>
<evidence type="ECO:0000256" key="3">
    <source>
        <dbReference type="ARBA" id="ARBA00012438"/>
    </source>
</evidence>
<evidence type="ECO:0000256" key="5">
    <source>
        <dbReference type="ARBA" id="ARBA00022519"/>
    </source>
</evidence>
<dbReference type="InterPro" id="IPR008207">
    <property type="entry name" value="Sig_transdc_His_kin_Hpt_dom"/>
</dbReference>
<dbReference type="Gene3D" id="1.10.287.130">
    <property type="match status" value="1"/>
</dbReference>
<dbReference type="SUPFAM" id="SSF52172">
    <property type="entry name" value="CheY-like"/>
    <property type="match status" value="1"/>
</dbReference>
<feature type="domain" description="PAS" evidence="19">
    <location>
        <begin position="218"/>
        <end position="272"/>
    </location>
</feature>
<evidence type="ECO:0000256" key="8">
    <source>
        <dbReference type="ARBA" id="ARBA00022692"/>
    </source>
</evidence>
<dbReference type="InterPro" id="IPR036097">
    <property type="entry name" value="HisK_dim/P_sf"/>
</dbReference>
<dbReference type="PROSITE" id="PS50894">
    <property type="entry name" value="HPT"/>
    <property type="match status" value="1"/>
</dbReference>
<dbReference type="PROSITE" id="PS51257">
    <property type="entry name" value="PROKAR_LIPOPROTEIN"/>
    <property type="match status" value="1"/>
</dbReference>
<feature type="modified residue" description="Phosphohistidine" evidence="14">
    <location>
        <position position="779"/>
    </location>
</feature>
<organism evidence="21 22">
    <name type="scientific">Paracoccus albicereus</name>
    <dbReference type="NCBI Taxonomy" id="2922394"/>
    <lineage>
        <taxon>Bacteria</taxon>
        <taxon>Pseudomonadati</taxon>
        <taxon>Pseudomonadota</taxon>
        <taxon>Alphaproteobacteria</taxon>
        <taxon>Rhodobacterales</taxon>
        <taxon>Paracoccaceae</taxon>
        <taxon>Paracoccus</taxon>
    </lineage>
</organism>
<dbReference type="PROSITE" id="PS50110">
    <property type="entry name" value="RESPONSE_REGULATORY"/>
    <property type="match status" value="1"/>
</dbReference>
<dbReference type="InterPro" id="IPR004358">
    <property type="entry name" value="Sig_transdc_His_kin-like_C"/>
</dbReference>
<dbReference type="Gene3D" id="3.30.450.20">
    <property type="entry name" value="PAS domain"/>
    <property type="match status" value="1"/>
</dbReference>
<dbReference type="EC" id="2.7.13.3" evidence="3"/>
<dbReference type="SMART" id="SM00388">
    <property type="entry name" value="HisKA"/>
    <property type="match status" value="1"/>
</dbReference>
<dbReference type="CDD" id="cd00082">
    <property type="entry name" value="HisKA"/>
    <property type="match status" value="1"/>
</dbReference>
<evidence type="ECO:0000256" key="6">
    <source>
        <dbReference type="ARBA" id="ARBA00022553"/>
    </source>
</evidence>
<dbReference type="InterPro" id="IPR036890">
    <property type="entry name" value="HATPase_C_sf"/>
</dbReference>
<protein>
    <recommendedName>
        <fullName evidence="3">histidine kinase</fullName>
        <ecNumber evidence="3">2.7.13.3</ecNumber>
    </recommendedName>
</protein>
<comment type="caution">
    <text evidence="21">The sequence shown here is derived from an EMBL/GenBank/DDBJ whole genome shotgun (WGS) entry which is preliminary data.</text>
</comment>
<dbReference type="InterPro" id="IPR036641">
    <property type="entry name" value="HPT_dom_sf"/>
</dbReference>
<dbReference type="SMART" id="SM00091">
    <property type="entry name" value="PAS"/>
    <property type="match status" value="1"/>
</dbReference>
<dbReference type="InterPro" id="IPR011006">
    <property type="entry name" value="CheY-like_superfamily"/>
</dbReference>
<dbReference type="PANTHER" id="PTHR43047:SF64">
    <property type="entry name" value="HISTIDINE KINASE CONTAINING CHEY-HOMOLOGOUS RECEIVER DOMAIN AND PAS DOMAIN-RELATED"/>
    <property type="match status" value="1"/>
</dbReference>
<keyword evidence="7" id="KW-0808">Transferase</keyword>
<evidence type="ECO:0000256" key="15">
    <source>
        <dbReference type="PROSITE-ProRule" id="PRU00169"/>
    </source>
</evidence>
<keyword evidence="10 21" id="KW-0067">ATP-binding</keyword>
<dbReference type="SMART" id="SM00448">
    <property type="entry name" value="REC"/>
    <property type="match status" value="1"/>
</dbReference>
<evidence type="ECO:0000256" key="1">
    <source>
        <dbReference type="ARBA" id="ARBA00000085"/>
    </source>
</evidence>
<dbReference type="Pfam" id="PF13426">
    <property type="entry name" value="PAS_9"/>
    <property type="match status" value="1"/>
</dbReference>
<name>A0ABT1MQB6_9RHOB</name>
<dbReference type="Proteomes" id="UP001203945">
    <property type="component" value="Unassembled WGS sequence"/>
</dbReference>
<dbReference type="SUPFAM" id="SSF55874">
    <property type="entry name" value="ATPase domain of HSP90 chaperone/DNA topoisomerase II/histidine kinase"/>
    <property type="match status" value="1"/>
</dbReference>
<dbReference type="NCBIfam" id="TIGR00229">
    <property type="entry name" value="sensory_box"/>
    <property type="match status" value="1"/>
</dbReference>
<dbReference type="RefSeq" id="WP_255329478.1">
    <property type="nucleotide sequence ID" value="NZ_JAKZEU010000002.1"/>
</dbReference>
<evidence type="ECO:0000259" key="19">
    <source>
        <dbReference type="PROSITE" id="PS50112"/>
    </source>
</evidence>
<evidence type="ECO:0000313" key="21">
    <source>
        <dbReference type="EMBL" id="MCQ0970505.1"/>
    </source>
</evidence>
<keyword evidence="5" id="KW-0997">Cell inner membrane</keyword>
<dbReference type="InterPro" id="IPR005467">
    <property type="entry name" value="His_kinase_dom"/>
</dbReference>
<dbReference type="InterPro" id="IPR001789">
    <property type="entry name" value="Sig_transdc_resp-reg_receiver"/>
</dbReference>
<evidence type="ECO:0000256" key="11">
    <source>
        <dbReference type="ARBA" id="ARBA00022989"/>
    </source>
</evidence>
<evidence type="ECO:0000256" key="14">
    <source>
        <dbReference type="PROSITE-ProRule" id="PRU00110"/>
    </source>
</evidence>
<feature type="transmembrane region" description="Helical" evidence="16">
    <location>
        <begin position="183"/>
        <end position="205"/>
    </location>
</feature>
<evidence type="ECO:0000259" key="18">
    <source>
        <dbReference type="PROSITE" id="PS50110"/>
    </source>
</evidence>
<dbReference type="CDD" id="cd17546">
    <property type="entry name" value="REC_hyHK_CKI1_RcsC-like"/>
    <property type="match status" value="1"/>
</dbReference>
<keyword evidence="6 15" id="KW-0597">Phosphoprotein</keyword>
<dbReference type="InterPro" id="IPR003594">
    <property type="entry name" value="HATPase_dom"/>
</dbReference>
<dbReference type="PROSITE" id="PS50112">
    <property type="entry name" value="PAS"/>
    <property type="match status" value="1"/>
</dbReference>
<evidence type="ECO:0000259" key="17">
    <source>
        <dbReference type="PROSITE" id="PS50109"/>
    </source>
</evidence>
<keyword evidence="8 16" id="KW-0812">Transmembrane</keyword>
<evidence type="ECO:0000256" key="16">
    <source>
        <dbReference type="SAM" id="Phobius"/>
    </source>
</evidence>
<accession>A0ABT1MQB6</accession>
<reference evidence="21 22" key="1">
    <citation type="submission" date="2022-03" db="EMBL/GenBank/DDBJ databases">
        <authorList>
            <person name="He Y."/>
        </authorList>
    </citation>
    <scope>NUCLEOTIDE SEQUENCE [LARGE SCALE GENOMIC DNA]</scope>
    <source>
        <strain evidence="21 22">TK19116</strain>
    </source>
</reference>
<gene>
    <name evidence="21" type="ORF">MLD63_08725</name>
</gene>
<evidence type="ECO:0000256" key="10">
    <source>
        <dbReference type="ARBA" id="ARBA00022840"/>
    </source>
</evidence>
<dbReference type="EMBL" id="JAKZEU010000002">
    <property type="protein sequence ID" value="MCQ0970505.1"/>
    <property type="molecule type" value="Genomic_DNA"/>
</dbReference>
<dbReference type="SUPFAM" id="SSF47226">
    <property type="entry name" value="Histidine-containing phosphotransfer domain, HPT domain"/>
    <property type="match status" value="1"/>
</dbReference>
<feature type="domain" description="Response regulatory" evidence="18">
    <location>
        <begin position="602"/>
        <end position="718"/>
    </location>
</feature>
<dbReference type="GO" id="GO:0005524">
    <property type="term" value="F:ATP binding"/>
    <property type="evidence" value="ECO:0007669"/>
    <property type="project" value="UniProtKB-KW"/>
</dbReference>
<keyword evidence="9" id="KW-0418">Kinase</keyword>
<dbReference type="InterPro" id="IPR000014">
    <property type="entry name" value="PAS"/>
</dbReference>
<dbReference type="Pfam" id="PF00072">
    <property type="entry name" value="Response_reg"/>
    <property type="match status" value="1"/>
</dbReference>
<dbReference type="Gene3D" id="1.20.120.160">
    <property type="entry name" value="HPT domain"/>
    <property type="match status" value="1"/>
</dbReference>